<keyword evidence="8 10" id="KW-0238">DNA-binding</keyword>
<evidence type="ECO:0000256" key="4">
    <source>
        <dbReference type="ARBA" id="ARBA00022801"/>
    </source>
</evidence>
<comment type="caution">
    <text evidence="12">The sequence shown here is derived from an EMBL/GenBank/DDBJ whole genome shotgun (WGS) entry which is preliminary data.</text>
</comment>
<evidence type="ECO:0000256" key="3">
    <source>
        <dbReference type="ARBA" id="ARBA00022763"/>
    </source>
</evidence>
<dbReference type="Pfam" id="PF17946">
    <property type="entry name" value="RecC_C"/>
    <property type="match status" value="1"/>
</dbReference>
<dbReference type="Gene3D" id="3.40.50.10930">
    <property type="match status" value="1"/>
</dbReference>
<organism evidence="12 13">
    <name type="scientific">Bermanella marisrubri</name>
    <dbReference type="NCBI Taxonomy" id="207949"/>
    <lineage>
        <taxon>Bacteria</taxon>
        <taxon>Pseudomonadati</taxon>
        <taxon>Pseudomonadota</taxon>
        <taxon>Gammaproteobacteria</taxon>
        <taxon>Oceanospirillales</taxon>
        <taxon>Oceanospirillaceae</taxon>
        <taxon>Bermanella</taxon>
    </lineage>
</organism>
<comment type="similarity">
    <text evidence="10">Belongs to the RecC family.</text>
</comment>
<dbReference type="NCBIfam" id="TIGR01450">
    <property type="entry name" value="recC"/>
    <property type="match status" value="1"/>
</dbReference>
<dbReference type="GO" id="GO:0000724">
    <property type="term" value="P:double-strand break repair via homologous recombination"/>
    <property type="evidence" value="ECO:0007669"/>
    <property type="project" value="UniProtKB-UniRule"/>
</dbReference>
<dbReference type="PANTHER" id="PTHR30591">
    <property type="entry name" value="RECBCD ENZYME SUBUNIT RECC"/>
    <property type="match status" value="1"/>
</dbReference>
<evidence type="ECO:0000313" key="13">
    <source>
        <dbReference type="Proteomes" id="UP000004263"/>
    </source>
</evidence>
<evidence type="ECO:0000256" key="5">
    <source>
        <dbReference type="ARBA" id="ARBA00022806"/>
    </source>
</evidence>
<dbReference type="RefSeq" id="WP_007016209.1">
    <property type="nucleotide sequence ID" value="NZ_AAQH01000006.1"/>
</dbReference>
<dbReference type="SUPFAM" id="SSF52980">
    <property type="entry name" value="Restriction endonuclease-like"/>
    <property type="match status" value="1"/>
</dbReference>
<evidence type="ECO:0000256" key="9">
    <source>
        <dbReference type="ARBA" id="ARBA00023204"/>
    </source>
</evidence>
<dbReference type="InterPro" id="IPR006697">
    <property type="entry name" value="RecC"/>
</dbReference>
<dbReference type="HAMAP" id="MF_01486">
    <property type="entry name" value="RecC"/>
    <property type="match status" value="1"/>
</dbReference>
<proteinExistence type="inferred from homology"/>
<gene>
    <name evidence="10" type="primary">recC</name>
    <name evidence="12" type="ORF">RED65_06923</name>
</gene>
<protein>
    <recommendedName>
        <fullName evidence="10">RecBCD enzyme subunit RecC</fullName>
    </recommendedName>
    <alternativeName>
        <fullName evidence="10">Exonuclease V subunit RecC</fullName>
        <shortName evidence="10">ExoV subunit RecC</shortName>
    </alternativeName>
    <alternativeName>
        <fullName evidence="10">Helicase/nuclease RecBCD subunit RecC</fullName>
    </alternativeName>
</protein>
<keyword evidence="6 10" id="KW-0269">Exonuclease</keyword>
<keyword evidence="5 10" id="KW-0347">Helicase</keyword>
<dbReference type="STRING" id="207949.RED65_06923"/>
<dbReference type="Gene3D" id="1.10.10.160">
    <property type="match status" value="1"/>
</dbReference>
<evidence type="ECO:0000256" key="6">
    <source>
        <dbReference type="ARBA" id="ARBA00022839"/>
    </source>
</evidence>
<evidence type="ECO:0000313" key="12">
    <source>
        <dbReference type="EMBL" id="EAT12608.1"/>
    </source>
</evidence>
<dbReference type="InterPro" id="IPR013986">
    <property type="entry name" value="DExx_box_DNA_helicase_dom_sf"/>
</dbReference>
<dbReference type="AlphaFoldDB" id="Q1N2R1"/>
<feature type="domain" description="RecC C-terminal" evidence="11">
    <location>
        <begin position="814"/>
        <end position="1031"/>
    </location>
</feature>
<evidence type="ECO:0000256" key="10">
    <source>
        <dbReference type="HAMAP-Rule" id="MF_01486"/>
    </source>
</evidence>
<evidence type="ECO:0000256" key="7">
    <source>
        <dbReference type="ARBA" id="ARBA00022840"/>
    </source>
</evidence>
<dbReference type="OrthoDB" id="9762834at2"/>
<dbReference type="SUPFAM" id="SSF52540">
    <property type="entry name" value="P-loop containing nucleoside triphosphate hydrolases"/>
    <property type="match status" value="2"/>
</dbReference>
<comment type="subunit">
    <text evidence="10">Heterotrimer of RecB, RecC and RecD. All subunits contribute to DNA-binding.</text>
</comment>
<dbReference type="PANTHER" id="PTHR30591:SF1">
    <property type="entry name" value="RECBCD ENZYME SUBUNIT RECC"/>
    <property type="match status" value="1"/>
</dbReference>
<dbReference type="Gene3D" id="3.40.50.300">
    <property type="entry name" value="P-loop containing nucleotide triphosphate hydrolases"/>
    <property type="match status" value="2"/>
</dbReference>
<sequence length="1101" mass="127249">MLNVYQSNRMEGLLGQLIKLVLQSDSSPLQPKTIVVENPGLAHWLKMQLAQTLGIAANIQFPMPSRFFWQLQRDLVSDSQEAWQTESIFNKDPLTWFVFDVLSESQILQRPGFELLADYVKDSDDESLRLYQLSTRIADIYDQYLVYRPDWIKSWEQQTFAIDGQPLEEARWQAELWQILRQEAISRGFPLHHRASLTEDFLHLLQTAESIESLPKDVIFFGFSTLPKNQIESLALLSSHCDVHLLTPNPSQTYWGDILDERLQARLRLRGKSVPMADSGNALLASLGRMGQEYQRLLLDLDVYEEHDLFVDADDQSLLGRIQNQILHLQQSSSQPEHIEPNDDSIKIVGCHSAMREVEVLHDHLLDLLQQSDVDPQDIVVMIPDVARYAPYIDAVFQGGVDNRQGDRVRIPYSISDRPIQEEHPLINGFIQLLNMPKSRMSYSEVIALLEIPAVYRKFDLDEKQLHQVKQWLELAAIRWGYDETHRSKQGLPKWQQNTWLHGFQRLLMGYAFSERLAPNDELPFDISPVENVEGLEAASLGPVMNFVNELYEFVLATENLHSCTEWRYFLQDSLQRFFDVTTEEQPVLEQIHQVLENWLQTSQYVNFSHDIPFSVVYQGVQQGLQKNNGSQHFMIGRVNFCTLLPMRSIPFKYVAVLGLNDQEYPRTVPGNSLDLMRFNRRVGDRNRRDEDRYLFLEAILSARQGLWLSYRSLDQKQNTPMTPSVVLAEFMDYLDINFFSGESAASQILFTQHPLQAFNRQYFIAGSKLHSYQTNWFKSIYQLQSDANQTFQEEKGKSSVPVLSQPNGINMLEVGLSTLVRFFQLPARAFLNQQLNIQFHNLADMHEDEEPFELSGLDRYAAKDYILQQTIQGRSIDPRRLQPWLPFGKIGERHWQRTRQSVEDVLAEATSMGLENKEGPLEINLACEYQNGQNTSLVGWINEVYQGRLVLLKVAKFQAKHLIELLIESAALNAQGYNYSGCLVTQDIRINVKPMSASEAKSYLNKLLSYYFSHQNQPLNFMPETAWALYNPTTKQDLRSQKALQRFVEVNDYSYYDPERLDPHYHRCFGNVSILPEQLIEVAHDLFEPFVGGDKLEVSQ</sequence>
<accession>Q1N2R1</accession>
<comment type="miscellaneous">
    <text evidence="10">In the RecBCD complex, RecB has a slow 3'-5' helicase, an exonuclease activity and loads RecA onto ssDNA, RecD has a fast 5'-3' helicase activity, while RecC stimulates the ATPase and processivity of the RecB helicase and contributes to recognition of the Chi site.</text>
</comment>
<dbReference type="InterPro" id="IPR041500">
    <property type="entry name" value="RecC_C"/>
</dbReference>
<reference evidence="12 13" key="1">
    <citation type="submission" date="2006-03" db="EMBL/GenBank/DDBJ databases">
        <authorList>
            <person name="Pinhassi J."/>
            <person name="Pedros-Alio C."/>
            <person name="Ferriera S."/>
            <person name="Johnson J."/>
            <person name="Kravitz S."/>
            <person name="Halpern A."/>
            <person name="Remington K."/>
            <person name="Beeson K."/>
            <person name="Tran B."/>
            <person name="Rogers Y.-H."/>
            <person name="Friedman R."/>
            <person name="Venter J.C."/>
        </authorList>
    </citation>
    <scope>NUCLEOTIDE SEQUENCE [LARGE SCALE GENOMIC DNA]</scope>
    <source>
        <strain evidence="12 13">RED65</strain>
    </source>
</reference>
<keyword evidence="3 10" id="KW-0227">DNA damage</keyword>
<dbReference type="GO" id="GO:0008854">
    <property type="term" value="F:exodeoxyribonuclease V activity"/>
    <property type="evidence" value="ECO:0007669"/>
    <property type="project" value="InterPro"/>
</dbReference>
<dbReference type="Gene3D" id="1.10.10.990">
    <property type="match status" value="1"/>
</dbReference>
<dbReference type="HOGENOM" id="CLU_007513_0_0_6"/>
<dbReference type="GO" id="GO:0005524">
    <property type="term" value="F:ATP binding"/>
    <property type="evidence" value="ECO:0007669"/>
    <property type="project" value="UniProtKB-UniRule"/>
</dbReference>
<dbReference type="GO" id="GO:0003677">
    <property type="term" value="F:DNA binding"/>
    <property type="evidence" value="ECO:0007669"/>
    <property type="project" value="UniProtKB-UniRule"/>
</dbReference>
<name>Q1N2R1_9GAMM</name>
<evidence type="ECO:0000256" key="8">
    <source>
        <dbReference type="ARBA" id="ARBA00023125"/>
    </source>
</evidence>
<keyword evidence="2 10" id="KW-0547">Nucleotide-binding</keyword>
<keyword evidence="7 10" id="KW-0067">ATP-binding</keyword>
<dbReference type="InterPro" id="IPR027417">
    <property type="entry name" value="P-loop_NTPase"/>
</dbReference>
<dbReference type="Pfam" id="PF04257">
    <property type="entry name" value="Exonuc_V_gamma"/>
    <property type="match status" value="1"/>
</dbReference>
<keyword evidence="13" id="KW-1185">Reference proteome</keyword>
<dbReference type="InterPro" id="IPR011335">
    <property type="entry name" value="Restrct_endonuc-II-like"/>
</dbReference>
<keyword evidence="4 10" id="KW-0378">Hydrolase</keyword>
<keyword evidence="9 10" id="KW-0234">DNA repair</keyword>
<evidence type="ECO:0000256" key="1">
    <source>
        <dbReference type="ARBA" id="ARBA00022722"/>
    </source>
</evidence>
<evidence type="ECO:0000259" key="11">
    <source>
        <dbReference type="Pfam" id="PF17946"/>
    </source>
</evidence>
<dbReference type="PIRSF" id="PIRSF000980">
    <property type="entry name" value="RecC"/>
    <property type="match status" value="1"/>
</dbReference>
<comment type="function">
    <text evidence="10">A helicase/nuclease that prepares dsDNA breaks (DSB) for recombinational DNA repair. Binds to DSBs and unwinds DNA via a highly rapid and processive ATP-dependent bidirectional helicase activity. Unwinds dsDNA until it encounters a Chi (crossover hotspot instigator) sequence from the 3' direction. Cuts ssDNA a few nucleotides 3' to the Chi site. The properties and activities of the enzyme are changed at Chi. The Chi-altered holoenzyme produces a long 3'-ssDNA overhang and facilitates RecA-binding to the ssDNA for homologous DNA recombination and repair. Holoenzyme degrades any linearized DNA that is unable to undergo homologous recombination. In the holoenzyme this subunit recognizes the wild-type Chi sequence, and when added to isolated RecB increases its ATP-dependent helicase processivity.</text>
</comment>
<dbReference type="Proteomes" id="UP000004263">
    <property type="component" value="Unassembled WGS sequence"/>
</dbReference>
<dbReference type="GO" id="GO:0009338">
    <property type="term" value="C:exodeoxyribonuclease V complex"/>
    <property type="evidence" value="ECO:0007669"/>
    <property type="project" value="InterPro"/>
</dbReference>
<evidence type="ECO:0000256" key="2">
    <source>
        <dbReference type="ARBA" id="ARBA00022741"/>
    </source>
</evidence>
<dbReference type="EMBL" id="AAQH01000006">
    <property type="protein sequence ID" value="EAT12608.1"/>
    <property type="molecule type" value="Genomic_DNA"/>
</dbReference>
<dbReference type="GO" id="GO:0003678">
    <property type="term" value="F:DNA helicase activity"/>
    <property type="evidence" value="ECO:0007669"/>
    <property type="project" value="UniProtKB-UniRule"/>
</dbReference>
<keyword evidence="1 10" id="KW-0540">Nuclease</keyword>